<sequence length="541" mass="59262">MLPSPSSSPRAILEDRLNFDVAPPKKRKTFLLTPPKESPISRKRLAKQSTQGNSRKRAKVCEPADGNIENETEEEDSNLFEESDDEEVKLEPTMLWSRTRRTVFNAYSMLASASPHTYKNLDVSTRPILQSFVSSLKTDAYTCQSLNTTSFLTPPYACSYSNAAKSGGRPLLAVATEEGTVQIITTSKRKPWEPELTRTILQPHTNGVFDVKWDRSDSQIVTCSGDHSSRITSVERNVITHGLHGHDSTVKTAAWDPTNDSLLATGGRDGTICLWDLRNSSTKSADGVSILSPVIVIADAHEDPTKPKARKSKKHTPMPKTVTSLIYPEGEPYGLVSSGAFDGILRFWDLRKLETPRKSRLTKPKPPSALFSSPTDPTTLNGSKRSRGIISLVQGSGPTAGLVFGMGQDSRIHTYALSTLTPQPMGFAEDAMHASSFYVGLSLSPCGNWLACGASSPKSSTFLFEVTGAGRSGGHVEVHPAVELQGQKGEIGAVDWADGCLATCADDGMVRVWRPDVEVYQQCQEDPDEAQWEWYWSKQVR</sequence>
<name>A0A9P5XMD4_9AGAR</name>
<dbReference type="InterPro" id="IPR051865">
    <property type="entry name" value="WD-repeat_CDT2_adapter"/>
</dbReference>
<dbReference type="PROSITE" id="PS00678">
    <property type="entry name" value="WD_REPEATS_1"/>
    <property type="match status" value="1"/>
</dbReference>
<protein>
    <submittedName>
        <fullName evidence="8">WD40 repeat-like protein</fullName>
    </submittedName>
</protein>
<comment type="caution">
    <text evidence="8">The sequence shown here is derived from an EMBL/GenBank/DDBJ whole genome shotgun (WGS) entry which is preliminary data.</text>
</comment>
<dbReference type="Pfam" id="PF00400">
    <property type="entry name" value="WD40"/>
    <property type="match status" value="3"/>
</dbReference>
<accession>A0A9P5XMD4</accession>
<evidence type="ECO:0000256" key="1">
    <source>
        <dbReference type="ARBA" id="ARBA00004906"/>
    </source>
</evidence>
<dbReference type="AlphaFoldDB" id="A0A9P5XMD4"/>
<keyword evidence="2 6" id="KW-0853">WD repeat</keyword>
<feature type="compositionally biased region" description="Acidic residues" evidence="7">
    <location>
        <begin position="68"/>
        <end position="86"/>
    </location>
</feature>
<keyword evidence="3" id="KW-0677">Repeat</keyword>
<dbReference type="InterPro" id="IPR001680">
    <property type="entry name" value="WD40_rpt"/>
</dbReference>
<evidence type="ECO:0000256" key="3">
    <source>
        <dbReference type="ARBA" id="ARBA00022737"/>
    </source>
</evidence>
<dbReference type="SMART" id="SM00320">
    <property type="entry name" value="WD40"/>
    <property type="match status" value="4"/>
</dbReference>
<evidence type="ECO:0000256" key="4">
    <source>
        <dbReference type="ARBA" id="ARBA00022786"/>
    </source>
</evidence>
<dbReference type="Gene3D" id="2.130.10.10">
    <property type="entry name" value="YVTN repeat-like/Quinoprotein amine dehydrogenase"/>
    <property type="match status" value="2"/>
</dbReference>
<feature type="region of interest" description="Disordered" evidence="7">
    <location>
        <begin position="357"/>
        <end position="385"/>
    </location>
</feature>
<dbReference type="GO" id="GO:0030674">
    <property type="term" value="F:protein-macromolecule adaptor activity"/>
    <property type="evidence" value="ECO:0007669"/>
    <property type="project" value="TreeGrafter"/>
</dbReference>
<dbReference type="PROSITE" id="PS50294">
    <property type="entry name" value="WD_REPEATS_REGION"/>
    <property type="match status" value="1"/>
</dbReference>
<feature type="repeat" description="WD" evidence="6">
    <location>
        <begin position="243"/>
        <end position="285"/>
    </location>
</feature>
<dbReference type="EMBL" id="MU151074">
    <property type="protein sequence ID" value="KAF9452210.1"/>
    <property type="molecule type" value="Genomic_DNA"/>
</dbReference>
<evidence type="ECO:0000256" key="2">
    <source>
        <dbReference type="ARBA" id="ARBA00022574"/>
    </source>
</evidence>
<dbReference type="InterPro" id="IPR015943">
    <property type="entry name" value="WD40/YVTN_repeat-like_dom_sf"/>
</dbReference>
<proteinExistence type="inferred from homology"/>
<keyword evidence="9" id="KW-1185">Reference proteome</keyword>
<reference evidence="8" key="1">
    <citation type="submission" date="2020-11" db="EMBL/GenBank/DDBJ databases">
        <authorList>
            <consortium name="DOE Joint Genome Institute"/>
            <person name="Ahrendt S."/>
            <person name="Riley R."/>
            <person name="Andreopoulos W."/>
            <person name="Labutti K."/>
            <person name="Pangilinan J."/>
            <person name="Ruiz-Duenas F.J."/>
            <person name="Barrasa J.M."/>
            <person name="Sanchez-Garcia M."/>
            <person name="Camarero S."/>
            <person name="Miyauchi S."/>
            <person name="Serrano A."/>
            <person name="Linde D."/>
            <person name="Babiker R."/>
            <person name="Drula E."/>
            <person name="Ayuso-Fernandez I."/>
            <person name="Pacheco R."/>
            <person name="Padilla G."/>
            <person name="Ferreira P."/>
            <person name="Barriuso J."/>
            <person name="Kellner H."/>
            <person name="Castanera R."/>
            <person name="Alfaro M."/>
            <person name="Ramirez L."/>
            <person name="Pisabarro A.G."/>
            <person name="Kuo A."/>
            <person name="Tritt A."/>
            <person name="Lipzen A."/>
            <person name="He G."/>
            <person name="Yan M."/>
            <person name="Ng V."/>
            <person name="Cullen D."/>
            <person name="Martin F."/>
            <person name="Rosso M.-N."/>
            <person name="Henrissat B."/>
            <person name="Hibbett D."/>
            <person name="Martinez A.T."/>
            <person name="Grigoriev I.V."/>
        </authorList>
    </citation>
    <scope>NUCLEOTIDE SEQUENCE</scope>
    <source>
        <strain evidence="8">MF-IS2</strain>
    </source>
</reference>
<evidence type="ECO:0000256" key="6">
    <source>
        <dbReference type="PROSITE-ProRule" id="PRU00221"/>
    </source>
</evidence>
<keyword evidence="4" id="KW-0833">Ubl conjugation pathway</keyword>
<feature type="region of interest" description="Disordered" evidence="7">
    <location>
        <begin position="25"/>
        <end position="86"/>
    </location>
</feature>
<feature type="compositionally biased region" description="Polar residues" evidence="7">
    <location>
        <begin position="370"/>
        <end position="383"/>
    </location>
</feature>
<evidence type="ECO:0000256" key="5">
    <source>
        <dbReference type="ARBA" id="ARBA00038344"/>
    </source>
</evidence>
<evidence type="ECO:0000313" key="8">
    <source>
        <dbReference type="EMBL" id="KAF9452210.1"/>
    </source>
</evidence>
<evidence type="ECO:0000256" key="7">
    <source>
        <dbReference type="SAM" id="MobiDB-lite"/>
    </source>
</evidence>
<dbReference type="PROSITE" id="PS50082">
    <property type="entry name" value="WD_REPEATS_2"/>
    <property type="match status" value="1"/>
</dbReference>
<dbReference type="GO" id="GO:0043161">
    <property type="term" value="P:proteasome-mediated ubiquitin-dependent protein catabolic process"/>
    <property type="evidence" value="ECO:0007669"/>
    <property type="project" value="TreeGrafter"/>
</dbReference>
<comment type="similarity">
    <text evidence="5">Belongs to the WD repeat cdt2 family.</text>
</comment>
<gene>
    <name evidence="8" type="ORF">P691DRAFT_722559</name>
</gene>
<organism evidence="8 9">
    <name type="scientific">Macrolepiota fuliginosa MF-IS2</name>
    <dbReference type="NCBI Taxonomy" id="1400762"/>
    <lineage>
        <taxon>Eukaryota</taxon>
        <taxon>Fungi</taxon>
        <taxon>Dikarya</taxon>
        <taxon>Basidiomycota</taxon>
        <taxon>Agaricomycotina</taxon>
        <taxon>Agaricomycetes</taxon>
        <taxon>Agaricomycetidae</taxon>
        <taxon>Agaricales</taxon>
        <taxon>Agaricineae</taxon>
        <taxon>Agaricaceae</taxon>
        <taxon>Macrolepiota</taxon>
    </lineage>
</organism>
<dbReference type="PANTHER" id="PTHR22852">
    <property type="entry name" value="LETHAL 2 DENTICLELESS PROTEIN RETINOIC ACID-REGULATED NUCLEAR MATRIX-ASSOCIATED PROTEIN"/>
    <property type="match status" value="1"/>
</dbReference>
<dbReference type="InterPro" id="IPR019775">
    <property type="entry name" value="WD40_repeat_CS"/>
</dbReference>
<dbReference type="PANTHER" id="PTHR22852:SF0">
    <property type="entry name" value="DENTICLELESS PROTEIN HOMOLOG"/>
    <property type="match status" value="1"/>
</dbReference>
<dbReference type="InterPro" id="IPR036322">
    <property type="entry name" value="WD40_repeat_dom_sf"/>
</dbReference>
<dbReference type="SUPFAM" id="SSF50978">
    <property type="entry name" value="WD40 repeat-like"/>
    <property type="match status" value="1"/>
</dbReference>
<dbReference type="GO" id="GO:0005634">
    <property type="term" value="C:nucleus"/>
    <property type="evidence" value="ECO:0007669"/>
    <property type="project" value="TreeGrafter"/>
</dbReference>
<dbReference type="OrthoDB" id="2096344at2759"/>
<evidence type="ECO:0000313" key="9">
    <source>
        <dbReference type="Proteomes" id="UP000807342"/>
    </source>
</evidence>
<comment type="pathway">
    <text evidence="1">Protein modification; protein ubiquitination.</text>
</comment>
<dbReference type="Proteomes" id="UP000807342">
    <property type="component" value="Unassembled WGS sequence"/>
</dbReference>